<dbReference type="EMBL" id="JWZT01002428">
    <property type="protein sequence ID" value="KII69454.1"/>
    <property type="molecule type" value="Genomic_DNA"/>
</dbReference>
<evidence type="ECO:0000313" key="1">
    <source>
        <dbReference type="EMBL" id="KII69454.1"/>
    </source>
</evidence>
<protein>
    <submittedName>
        <fullName evidence="1">Uncharacterized protein</fullName>
    </submittedName>
</protein>
<name>A0A0C2IVQ6_THEKT</name>
<reference evidence="1 2" key="1">
    <citation type="journal article" date="2014" name="Genome Biol. Evol.">
        <title>The genome of the myxosporean Thelohanellus kitauei shows adaptations to nutrient acquisition within its fish host.</title>
        <authorList>
            <person name="Yang Y."/>
            <person name="Xiong J."/>
            <person name="Zhou Z."/>
            <person name="Huo F."/>
            <person name="Miao W."/>
            <person name="Ran C."/>
            <person name="Liu Y."/>
            <person name="Zhang J."/>
            <person name="Feng J."/>
            <person name="Wang M."/>
            <person name="Wang M."/>
            <person name="Wang L."/>
            <person name="Yao B."/>
        </authorList>
    </citation>
    <scope>NUCLEOTIDE SEQUENCE [LARGE SCALE GENOMIC DNA]</scope>
    <source>
        <strain evidence="1">Wuqing</strain>
    </source>
</reference>
<keyword evidence="2" id="KW-1185">Reference proteome</keyword>
<accession>A0A0C2IVQ6</accession>
<organism evidence="1 2">
    <name type="scientific">Thelohanellus kitauei</name>
    <name type="common">Myxosporean</name>
    <dbReference type="NCBI Taxonomy" id="669202"/>
    <lineage>
        <taxon>Eukaryota</taxon>
        <taxon>Metazoa</taxon>
        <taxon>Cnidaria</taxon>
        <taxon>Myxozoa</taxon>
        <taxon>Myxosporea</taxon>
        <taxon>Bivalvulida</taxon>
        <taxon>Platysporina</taxon>
        <taxon>Myxobolidae</taxon>
        <taxon>Thelohanellus</taxon>
    </lineage>
</organism>
<gene>
    <name evidence="1" type="ORF">RF11_11100</name>
</gene>
<proteinExistence type="predicted"/>
<comment type="caution">
    <text evidence="1">The sequence shown here is derived from an EMBL/GenBank/DDBJ whole genome shotgun (WGS) entry which is preliminary data.</text>
</comment>
<dbReference type="Proteomes" id="UP000031668">
    <property type="component" value="Unassembled WGS sequence"/>
</dbReference>
<dbReference type="AlphaFoldDB" id="A0A0C2IVQ6"/>
<evidence type="ECO:0000313" key="2">
    <source>
        <dbReference type="Proteomes" id="UP000031668"/>
    </source>
</evidence>
<sequence>MIVYVFLTFYSLKFSISPPSTYEEVNVCYKVSDLFRKDQDSDDLFVSFRYVDRSVFYSPYFLMTIRMEFVDKEDDTNIYVDTKRYHLFYHFVSCQQTLKISQGNYTNYIIVAFLNVEKYLITISVGEESPELARFKFVTYDTQEDKLFSISDENKLLYLFVDFSSDSSHLVPHDYAGEILYDYYSYIDPPNDNCIFSISDRDVVVFNYSQREYFENTLSPMMQIDIIVYQNYCEYGCEEIYRRTFTGWRIDCTHEDIPSQFSFTNLIYPNFLIGLIDIYITEVISSSPLVLKEEYEDNELVHQQLYGLNLYGIYDQLRVYERMNNSFARICKLNEIPKFDEYSEFLIENRVINERNFML</sequence>